<dbReference type="AlphaFoldDB" id="A0A0U1SPB8"/>
<dbReference type="CDD" id="cd23106">
    <property type="entry name" value="neurotoxins_LC_scorpion"/>
    <property type="match status" value="1"/>
</dbReference>
<dbReference type="EMBL" id="EU252177">
    <property type="protein sequence ID" value="ACD11774.1"/>
    <property type="molecule type" value="mRNA"/>
</dbReference>
<dbReference type="InterPro" id="IPR002061">
    <property type="entry name" value="Scorpion_toxinL/defensin"/>
</dbReference>
<accession>A0A0U1SPB8</accession>
<feature type="signal peptide" evidence="3">
    <location>
        <begin position="1"/>
        <end position="19"/>
    </location>
</feature>
<keyword evidence="2" id="KW-0964">Secreted</keyword>
<dbReference type="GO" id="GO:0019871">
    <property type="term" value="F:sodium channel inhibitor activity"/>
    <property type="evidence" value="ECO:0007669"/>
    <property type="project" value="InterPro"/>
</dbReference>
<comment type="subcellular location">
    <subcellularLocation>
        <location evidence="1">Secreted</location>
    </subcellularLocation>
</comment>
<keyword evidence="3" id="KW-0732">Signal</keyword>
<organism evidence="4">
    <name type="scientific">Isometrus maculatus</name>
    <name type="common">Lesser brown scorpion</name>
    <name type="synonym">Scorpio maculatus</name>
    <dbReference type="NCBI Taxonomy" id="497827"/>
    <lineage>
        <taxon>Eukaryota</taxon>
        <taxon>Metazoa</taxon>
        <taxon>Ecdysozoa</taxon>
        <taxon>Arthropoda</taxon>
        <taxon>Chelicerata</taxon>
        <taxon>Arachnida</taxon>
        <taxon>Scorpiones</taxon>
        <taxon>Buthida</taxon>
        <taxon>Buthoidea</taxon>
        <taxon>Buthidae</taxon>
        <taxon>Isometrus</taxon>
    </lineage>
</organism>
<dbReference type="SUPFAM" id="SSF57095">
    <property type="entry name" value="Scorpion toxin-like"/>
    <property type="match status" value="1"/>
</dbReference>
<name>A0A0U1SPB8_ISOMC</name>
<reference evidence="4" key="1">
    <citation type="submission" date="2007-10" db="EMBL/GenBank/DDBJ databases">
        <title>Classification and functional annotation of ESTs from venom glands of Isometrus maculatus.</title>
        <authorList>
            <person name="Li W."/>
            <person name="Ma Y."/>
            <person name="Zhao R."/>
            <person name="Cao Z."/>
        </authorList>
    </citation>
    <scope>NUCLEOTIDE SEQUENCE</scope>
    <source>
        <tissue evidence="4">Venom gland</tissue>
    </source>
</reference>
<dbReference type="GO" id="GO:0005576">
    <property type="term" value="C:extracellular region"/>
    <property type="evidence" value="ECO:0007669"/>
    <property type="project" value="UniProtKB-SubCell"/>
</dbReference>
<dbReference type="Gene3D" id="3.30.30.10">
    <property type="entry name" value="Knottin, scorpion toxin-like"/>
    <property type="match status" value="1"/>
</dbReference>
<dbReference type="InterPro" id="IPR036574">
    <property type="entry name" value="Scorpion_toxin-like_sf"/>
</dbReference>
<evidence type="ECO:0000313" key="4">
    <source>
        <dbReference type="EMBL" id="ACD11774.1"/>
    </source>
</evidence>
<evidence type="ECO:0000256" key="2">
    <source>
        <dbReference type="ARBA" id="ARBA00022525"/>
    </source>
</evidence>
<evidence type="ECO:0000256" key="3">
    <source>
        <dbReference type="SAM" id="SignalP"/>
    </source>
</evidence>
<protein>
    <recommendedName>
        <fullName evidence="5">LCN-type CS-alpha/beta domain-containing protein</fullName>
    </recommendedName>
</protein>
<evidence type="ECO:0000256" key="1">
    <source>
        <dbReference type="ARBA" id="ARBA00004613"/>
    </source>
</evidence>
<proteinExistence type="evidence at transcript level"/>
<feature type="chain" id="PRO_5006829223" description="LCN-type CS-alpha/beta domain-containing protein" evidence="3">
    <location>
        <begin position="20"/>
        <end position="88"/>
    </location>
</feature>
<dbReference type="Pfam" id="PF00537">
    <property type="entry name" value="Toxin_3"/>
    <property type="match status" value="1"/>
</dbReference>
<sequence length="88" mass="10168">MKFCFAIFLLIIASKEIKSGIVSGIGEYPRDFAGNHYYCGVWAAPDCSKVCKLHGVEIGYCDVKKCFCEHLPKDRQNFWSIIWRQCRK</sequence>
<evidence type="ECO:0008006" key="5">
    <source>
        <dbReference type="Google" id="ProtNLM"/>
    </source>
</evidence>